<protein>
    <recommendedName>
        <fullName evidence="7">ATP-dependent DNA ligase family profile domain-containing protein</fullName>
    </recommendedName>
</protein>
<feature type="compositionally biased region" description="Polar residues" evidence="6">
    <location>
        <begin position="657"/>
        <end position="670"/>
    </location>
</feature>
<feature type="compositionally biased region" description="Basic and acidic residues" evidence="6">
    <location>
        <begin position="198"/>
        <end position="207"/>
    </location>
</feature>
<sequence>MQEARLSQNIAHCLGIPKAALEEWMSENASGCLGEELRIVQDRTNTMPGGHISPLSIAQIDHLIDELAAHSSFSEDSIRNKYPTTTRRARRVIIGDLFRSLSPMDAGFLTQIILKDLRPILYPLRDTHYTAALLAHNTESVKMLSRDDAMMIWDPSKWMIYSYRVTSNITDVANRFELPPNERGSNVPKIGVPVTIPKSEKGRSPRHALEHFRQPQQVWAETKYDGERAQIHVEILPSGAKITIFSKSKRDSTWDRAAIHGPIRRALGLSEHGTCRSKVRKNVILDAEMVVFNGERIDEFWRIRGFIKTTAKGPRGRRKASAGFQEGEEEYSQSSMVTDLSDNRQLGVVFFDVLSLDFKSLLMRPYSHRRKILEDLVEVIPGVSILAQRVPVNYGEQRLIALEKIFSAAIADCEEGLVLKGDDSKYHDFSTPWVKLKKDYIPKYGDTVDMAVLGVAWERERGRSLRVPPSTTTTFFIGGLENAPQRRRQRRSSLAEYTFSLLPGLQHPQFMLKTPLLAELFGAGFTKSPHSRNYELRFPRLSKLHRPSERGWQEGVNLQDLHKIACEVIGRDNSEKEARDATARMWGKPVSPGARSRLKRKATGDLWEERFASMDGRAWTRTPIGSQESSPIRVTRARASSDYLPGASPSMKRKATENLSENTLISTVGKSRTKARVHRSPPSSPGWPSYAATRSHTPVAKIPLNGNPVVLLEEELATTSSRIPLGSTGSTSQRTPRALAPKTNTLPGPPAATTFDAGQDRDRLEVPHPVPTPPASPKTMEPEATSAIPSLVCDLFVPPTPAVSPPPLKRKANGRSFLENALVWLAKPRGKSSPGSKWTLQRSIPREQQLHSIESLLTGCGWCVGTHGTIWAKKGVIFIDENDVTSKILARDALEMINERARTLPAEQPRKTIWIFDRGDWTLEAEDVEHLARHRLD</sequence>
<gene>
    <name evidence="8" type="ORF">DXG03_003829</name>
</gene>
<name>A0A9P7G2X6_9AGAR</name>
<dbReference type="InterPro" id="IPR012340">
    <property type="entry name" value="NA-bd_OB-fold"/>
</dbReference>
<evidence type="ECO:0000256" key="2">
    <source>
        <dbReference type="ARBA" id="ARBA00022598"/>
    </source>
</evidence>
<dbReference type="InterPro" id="IPR016059">
    <property type="entry name" value="DNA_ligase_ATP-dep_CS"/>
</dbReference>
<comment type="similarity">
    <text evidence="1">Belongs to the ATP-dependent DNA ligase family.</text>
</comment>
<dbReference type="Gene3D" id="2.40.50.140">
    <property type="entry name" value="Nucleic acid-binding proteins"/>
    <property type="match status" value="1"/>
</dbReference>
<keyword evidence="9" id="KW-1185">Reference proteome</keyword>
<feature type="region of interest" description="Disordered" evidence="6">
    <location>
        <begin position="721"/>
        <end position="763"/>
    </location>
</feature>
<dbReference type="Gene3D" id="3.30.470.30">
    <property type="entry name" value="DNA ligase/mRNA capping enzyme"/>
    <property type="match status" value="1"/>
</dbReference>
<evidence type="ECO:0000256" key="6">
    <source>
        <dbReference type="SAM" id="MobiDB-lite"/>
    </source>
</evidence>
<keyword evidence="2" id="KW-0436">Ligase</keyword>
<dbReference type="Proteomes" id="UP000775547">
    <property type="component" value="Unassembled WGS sequence"/>
</dbReference>
<dbReference type="GO" id="GO:0006310">
    <property type="term" value="P:DNA recombination"/>
    <property type="evidence" value="ECO:0007669"/>
    <property type="project" value="InterPro"/>
</dbReference>
<feature type="region of interest" description="Disordered" evidence="6">
    <location>
        <begin position="187"/>
        <end position="207"/>
    </location>
</feature>
<proteinExistence type="inferred from homology"/>
<feature type="region of interest" description="Disordered" evidence="6">
    <location>
        <begin position="637"/>
        <end position="691"/>
    </location>
</feature>
<dbReference type="AlphaFoldDB" id="A0A9P7G2X6"/>
<evidence type="ECO:0000256" key="1">
    <source>
        <dbReference type="ARBA" id="ARBA00007572"/>
    </source>
</evidence>
<evidence type="ECO:0000256" key="3">
    <source>
        <dbReference type="ARBA" id="ARBA00022741"/>
    </source>
</evidence>
<dbReference type="GO" id="GO:0005524">
    <property type="term" value="F:ATP binding"/>
    <property type="evidence" value="ECO:0007669"/>
    <property type="project" value="UniProtKB-KW"/>
</dbReference>
<dbReference type="GO" id="GO:0003910">
    <property type="term" value="F:DNA ligase (ATP) activity"/>
    <property type="evidence" value="ECO:0007669"/>
    <property type="project" value="InterPro"/>
</dbReference>
<reference evidence="8" key="2">
    <citation type="submission" date="2021-10" db="EMBL/GenBank/DDBJ databases">
        <title>Phylogenomics reveals ancestral predisposition of the termite-cultivated fungus Termitomyces towards a domesticated lifestyle.</title>
        <authorList>
            <person name="Auxier B."/>
            <person name="Grum-Grzhimaylo A."/>
            <person name="Cardenas M.E."/>
            <person name="Lodge J.D."/>
            <person name="Laessoe T."/>
            <person name="Pedersen O."/>
            <person name="Smith M.E."/>
            <person name="Kuyper T.W."/>
            <person name="Franco-Molano E.A."/>
            <person name="Baroni T.J."/>
            <person name="Aanen D.K."/>
        </authorList>
    </citation>
    <scope>NUCLEOTIDE SEQUENCE</scope>
    <source>
        <strain evidence="8">AP01</strain>
        <tissue evidence="8">Mycelium</tissue>
    </source>
</reference>
<dbReference type="Gene3D" id="1.10.3260.10">
    <property type="entry name" value="DNA ligase, ATP-dependent, N-terminal domain"/>
    <property type="match status" value="1"/>
</dbReference>
<evidence type="ECO:0000313" key="8">
    <source>
        <dbReference type="EMBL" id="KAG5641976.1"/>
    </source>
</evidence>
<dbReference type="SUPFAM" id="SSF56091">
    <property type="entry name" value="DNA ligase/mRNA capping enzyme, catalytic domain"/>
    <property type="match status" value="1"/>
</dbReference>
<keyword evidence="5" id="KW-0539">Nucleus</keyword>
<comment type="caution">
    <text evidence="8">The sequence shown here is derived from an EMBL/GenBank/DDBJ whole genome shotgun (WGS) entry which is preliminary data.</text>
</comment>
<keyword evidence="3" id="KW-0547">Nucleotide-binding</keyword>
<evidence type="ECO:0000256" key="4">
    <source>
        <dbReference type="ARBA" id="ARBA00022840"/>
    </source>
</evidence>
<dbReference type="GO" id="GO:0006303">
    <property type="term" value="P:double-strand break repair via nonhomologous end joining"/>
    <property type="evidence" value="ECO:0007669"/>
    <property type="project" value="TreeGrafter"/>
</dbReference>
<reference evidence="8" key="1">
    <citation type="submission" date="2020-07" db="EMBL/GenBank/DDBJ databases">
        <authorList>
            <person name="Nieuwenhuis M."/>
            <person name="Van De Peppel L.J.J."/>
        </authorList>
    </citation>
    <scope>NUCLEOTIDE SEQUENCE</scope>
    <source>
        <strain evidence="8">AP01</strain>
        <tissue evidence="8">Mycelium</tissue>
    </source>
</reference>
<accession>A0A9P7G2X6</accession>
<feature type="compositionally biased region" description="Polar residues" evidence="6">
    <location>
        <begin position="721"/>
        <end position="735"/>
    </location>
</feature>
<dbReference type="PANTHER" id="PTHR45997">
    <property type="entry name" value="DNA LIGASE 4"/>
    <property type="match status" value="1"/>
</dbReference>
<dbReference type="PROSITE" id="PS00697">
    <property type="entry name" value="DNA_LIGASE_A1"/>
    <property type="match status" value="1"/>
</dbReference>
<dbReference type="InterPro" id="IPR012310">
    <property type="entry name" value="DNA_ligase_ATP-dep_cent"/>
</dbReference>
<dbReference type="EMBL" id="JABCKV010000227">
    <property type="protein sequence ID" value="KAG5641976.1"/>
    <property type="molecule type" value="Genomic_DNA"/>
</dbReference>
<dbReference type="PROSITE" id="PS50160">
    <property type="entry name" value="DNA_LIGASE_A3"/>
    <property type="match status" value="1"/>
</dbReference>
<dbReference type="InterPro" id="IPR036599">
    <property type="entry name" value="DNA_ligase_N_sf"/>
</dbReference>
<dbReference type="GO" id="GO:0032807">
    <property type="term" value="C:DNA ligase IV complex"/>
    <property type="evidence" value="ECO:0007669"/>
    <property type="project" value="TreeGrafter"/>
</dbReference>
<dbReference type="GO" id="GO:0003677">
    <property type="term" value="F:DNA binding"/>
    <property type="evidence" value="ECO:0007669"/>
    <property type="project" value="InterPro"/>
</dbReference>
<organism evidence="8 9">
    <name type="scientific">Asterophora parasitica</name>
    <dbReference type="NCBI Taxonomy" id="117018"/>
    <lineage>
        <taxon>Eukaryota</taxon>
        <taxon>Fungi</taxon>
        <taxon>Dikarya</taxon>
        <taxon>Basidiomycota</taxon>
        <taxon>Agaricomycotina</taxon>
        <taxon>Agaricomycetes</taxon>
        <taxon>Agaricomycetidae</taxon>
        <taxon>Agaricales</taxon>
        <taxon>Tricholomatineae</taxon>
        <taxon>Lyophyllaceae</taxon>
        <taxon>Asterophora</taxon>
    </lineage>
</organism>
<dbReference type="GO" id="GO:0006297">
    <property type="term" value="P:nucleotide-excision repair, DNA gap filling"/>
    <property type="evidence" value="ECO:0007669"/>
    <property type="project" value="TreeGrafter"/>
</dbReference>
<dbReference type="InterPro" id="IPR029710">
    <property type="entry name" value="LIG4"/>
</dbReference>
<feature type="domain" description="ATP-dependent DNA ligase family profile" evidence="7">
    <location>
        <begin position="348"/>
        <end position="463"/>
    </location>
</feature>
<keyword evidence="4" id="KW-0067">ATP-binding</keyword>
<evidence type="ECO:0000259" key="7">
    <source>
        <dbReference type="PROSITE" id="PS50160"/>
    </source>
</evidence>
<dbReference type="InterPro" id="IPR012308">
    <property type="entry name" value="DNA_ligase_ATP-dep_N"/>
</dbReference>
<evidence type="ECO:0000313" key="9">
    <source>
        <dbReference type="Proteomes" id="UP000775547"/>
    </source>
</evidence>
<dbReference type="PANTHER" id="PTHR45997:SF2">
    <property type="entry name" value="ATP DEPENDENT DNA LIGASE DOMAIN PROTEIN (AFU_ORTHOLOGUE AFUA_5G02430)"/>
    <property type="match status" value="1"/>
</dbReference>
<evidence type="ECO:0000256" key="5">
    <source>
        <dbReference type="ARBA" id="ARBA00023242"/>
    </source>
</evidence>
<dbReference type="OrthoDB" id="7482721at2759"/>
<dbReference type="Pfam" id="PF01068">
    <property type="entry name" value="DNA_ligase_A_M"/>
    <property type="match status" value="1"/>
</dbReference>
<dbReference type="Pfam" id="PF04675">
    <property type="entry name" value="DNA_ligase_A_N"/>
    <property type="match status" value="1"/>
</dbReference>